<dbReference type="AlphaFoldDB" id="A0A3S3SJR0"/>
<proteinExistence type="inferred from homology"/>
<evidence type="ECO:0000256" key="2">
    <source>
        <dbReference type="ARBA" id="ARBA00023315"/>
    </source>
</evidence>
<dbReference type="GO" id="GO:0009249">
    <property type="term" value="P:protein lipoylation"/>
    <property type="evidence" value="ECO:0007669"/>
    <property type="project" value="UniProtKB-UniRule"/>
</dbReference>
<dbReference type="PANTHER" id="PTHR43679:SF2">
    <property type="entry name" value="OCTANOYL-[GCVH]:PROTEIN N-OCTANOYLTRANSFERASE"/>
    <property type="match status" value="1"/>
</dbReference>
<dbReference type="InterPro" id="IPR024897">
    <property type="entry name" value="LipL"/>
</dbReference>
<comment type="caution">
    <text evidence="5">The sequence shown here is derived from an EMBL/GenBank/DDBJ whole genome shotgun (WGS) entry which is preliminary data.</text>
</comment>
<feature type="domain" description="BPL/LPL catalytic" evidence="4">
    <location>
        <begin position="44"/>
        <end position="229"/>
    </location>
</feature>
<feature type="site" description="Lowers pKa of active site Cys" evidence="3">
    <location>
        <position position="161"/>
    </location>
</feature>
<dbReference type="PANTHER" id="PTHR43679">
    <property type="entry name" value="OCTANOYLTRANSFERASE LIPM-RELATED"/>
    <property type="match status" value="1"/>
</dbReference>
<sequence>MMENNSLLMQKKWRIIDQSSTGLHVSPLHSFGMDDTLCASVGSGMTPATARTWVHGKSIILGIQDTRLPHLKDALSYLEKEGYHYIVRNSGGLAVVLDEGVLNISLILPEQEKSIDINSGYDTMWELIKYMFSDFHKNIEAKEIVGSYCPGSYDLSIDGKKFAGISQRRLRSGVAVQIYLCVSGSGQKRAEIIKRFYEIGKQGEETKFVYPDLKPEVMASLSELFGMELTVDQVLTRLLYSLKDHAEFLFADQLQGEELPSFDAYYERVVERNEKFLAPFRD</sequence>
<dbReference type="EC" id="2.3.1.204" evidence="3"/>
<dbReference type="HAMAP" id="MF_02119">
    <property type="entry name" value="LipL"/>
    <property type="match status" value="1"/>
</dbReference>
<dbReference type="GO" id="GO:0016874">
    <property type="term" value="F:ligase activity"/>
    <property type="evidence" value="ECO:0007669"/>
    <property type="project" value="UniProtKB-KW"/>
</dbReference>
<dbReference type="CDD" id="cd16443">
    <property type="entry name" value="LplA"/>
    <property type="match status" value="1"/>
</dbReference>
<protein>
    <recommendedName>
        <fullName evidence="3">Octanoyl-[GcvH]:protein N-octanoyltransferase</fullName>
        <ecNumber evidence="3">2.3.1.204</ecNumber>
    </recommendedName>
    <alternativeName>
        <fullName evidence="3">Octanoyl-[GcvH]:E2 amidotransferase</fullName>
    </alternativeName>
</protein>
<dbReference type="SUPFAM" id="SSF55681">
    <property type="entry name" value="Class II aaRS and biotin synthetases"/>
    <property type="match status" value="1"/>
</dbReference>
<evidence type="ECO:0000313" key="5">
    <source>
        <dbReference type="EMBL" id="RVT61508.1"/>
    </source>
</evidence>
<comment type="function">
    <text evidence="3">Catalyzes the amidotransfer (transamidation) of the octanoyl moiety from octanoyl-GcvH to the lipoyl domain of the E2 subunit of lipoate-dependent enzymes.</text>
</comment>
<comment type="similarity">
    <text evidence="3">Belongs to the octanoyltransferase LipL family.</text>
</comment>
<evidence type="ECO:0000313" key="6">
    <source>
        <dbReference type="Proteomes" id="UP000288024"/>
    </source>
</evidence>
<reference evidence="5 6" key="1">
    <citation type="submission" date="2019-01" db="EMBL/GenBank/DDBJ databases">
        <title>Bacillus sp. M5HDSG1-1, whole genome shotgun sequence.</title>
        <authorList>
            <person name="Tuo L."/>
        </authorList>
    </citation>
    <scope>NUCLEOTIDE SEQUENCE [LARGE SCALE GENOMIC DNA]</scope>
    <source>
        <strain evidence="5 6">M5HDSG1-1</strain>
    </source>
</reference>
<comment type="catalytic activity">
    <reaction evidence="3">
        <text>N(6)-octanoyl-L-lysyl-[glycine-cleavage complex H protein] + L-lysyl-[lipoyl-carrier protein] = N(6)-octanoyl-L-lysyl-[lipoyl-carrier protein] + L-lysyl-[glycine-cleavage complex H protein]</text>
        <dbReference type="Rhea" id="RHEA:20213"/>
        <dbReference type="Rhea" id="RHEA-COMP:10500"/>
        <dbReference type="Rhea" id="RHEA-COMP:10501"/>
        <dbReference type="Rhea" id="RHEA-COMP:10503"/>
        <dbReference type="Rhea" id="RHEA-COMP:10504"/>
        <dbReference type="ChEBI" id="CHEBI:29969"/>
        <dbReference type="ChEBI" id="CHEBI:78809"/>
        <dbReference type="EC" id="2.3.1.204"/>
    </reaction>
</comment>
<name>A0A3S3SJR0_9BACI</name>
<dbReference type="RefSeq" id="WP_127738965.1">
    <property type="nucleotide sequence ID" value="NZ_CAJCKN010000095.1"/>
</dbReference>
<dbReference type="PROSITE" id="PS51733">
    <property type="entry name" value="BPL_LPL_CATALYTIC"/>
    <property type="match status" value="1"/>
</dbReference>
<evidence type="ECO:0000256" key="1">
    <source>
        <dbReference type="ARBA" id="ARBA00022679"/>
    </source>
</evidence>
<evidence type="ECO:0000256" key="3">
    <source>
        <dbReference type="HAMAP-Rule" id="MF_02119"/>
    </source>
</evidence>
<keyword evidence="6" id="KW-1185">Reference proteome</keyword>
<dbReference type="InterPro" id="IPR050664">
    <property type="entry name" value="Octanoyltrans_LipM/LipL"/>
</dbReference>
<organism evidence="5 6">
    <name type="scientific">Niallia taxi</name>
    <dbReference type="NCBI Taxonomy" id="2499688"/>
    <lineage>
        <taxon>Bacteria</taxon>
        <taxon>Bacillati</taxon>
        <taxon>Bacillota</taxon>
        <taxon>Bacilli</taxon>
        <taxon>Bacillales</taxon>
        <taxon>Bacillaceae</taxon>
        <taxon>Niallia</taxon>
    </lineage>
</organism>
<comment type="pathway">
    <text evidence="3">Protein modification; protein lipoylation via endogenous pathway; protein N(6)-(lipoyl)lysine from octanoyl-[acyl-carrier-protein].</text>
</comment>
<keyword evidence="1 3" id="KW-0808">Transferase</keyword>
<accession>A0A3S3SJR0</accession>
<evidence type="ECO:0000259" key="4">
    <source>
        <dbReference type="PROSITE" id="PS51733"/>
    </source>
</evidence>
<feature type="active site" description="Acyl-thioester intermediate" evidence="3">
    <location>
        <position position="149"/>
    </location>
</feature>
<dbReference type="GO" id="GO:0009107">
    <property type="term" value="P:lipoate biosynthetic process"/>
    <property type="evidence" value="ECO:0007669"/>
    <property type="project" value="UniProtKB-UniRule"/>
</dbReference>
<dbReference type="Gene3D" id="3.30.930.10">
    <property type="entry name" value="Bira Bifunctional Protein, Domain 2"/>
    <property type="match status" value="1"/>
</dbReference>
<gene>
    <name evidence="3" type="primary">lipL</name>
    <name evidence="5" type="ORF">EM808_14755</name>
</gene>
<keyword evidence="5" id="KW-0436">Ligase</keyword>
<comment type="miscellaneous">
    <text evidence="3">The reaction proceeds via a thioester-linked acyl-enzyme intermediate.</text>
</comment>
<dbReference type="GO" id="GO:0033819">
    <property type="term" value="F:lipoyl(octanoyl) transferase activity"/>
    <property type="evidence" value="ECO:0007669"/>
    <property type="project" value="InterPro"/>
</dbReference>
<dbReference type="Pfam" id="PF21948">
    <property type="entry name" value="LplA-B_cat"/>
    <property type="match status" value="1"/>
</dbReference>
<dbReference type="EMBL" id="RZTZ01000005">
    <property type="protein sequence ID" value="RVT61508.1"/>
    <property type="molecule type" value="Genomic_DNA"/>
</dbReference>
<dbReference type="Proteomes" id="UP000288024">
    <property type="component" value="Unassembled WGS sequence"/>
</dbReference>
<keyword evidence="2 3" id="KW-0012">Acyltransferase</keyword>
<dbReference type="InterPro" id="IPR045864">
    <property type="entry name" value="aa-tRNA-synth_II/BPL/LPL"/>
</dbReference>
<dbReference type="InterPro" id="IPR004143">
    <property type="entry name" value="BPL_LPL_catalytic"/>
</dbReference>